<protein>
    <submittedName>
        <fullName evidence="5">Recombinase</fullName>
    </submittedName>
</protein>
<dbReference type="InterPro" id="IPR025269">
    <property type="entry name" value="SAM-like_dom"/>
</dbReference>
<dbReference type="Gene3D" id="1.10.150.130">
    <property type="match status" value="1"/>
</dbReference>
<dbReference type="EMBL" id="JPRJ01000054">
    <property type="protein sequence ID" value="KFF15846.1"/>
    <property type="molecule type" value="Genomic_DNA"/>
</dbReference>
<dbReference type="InterPro" id="IPR010998">
    <property type="entry name" value="Integrase_recombinase_N"/>
</dbReference>
<dbReference type="STRING" id="558152.IQ37_18225"/>
<dbReference type="InterPro" id="IPR050090">
    <property type="entry name" value="Tyrosine_recombinase_XerCD"/>
</dbReference>
<dbReference type="eggNOG" id="COG0582">
    <property type="taxonomic scope" value="Bacteria"/>
</dbReference>
<dbReference type="Gene3D" id="1.10.443.10">
    <property type="entry name" value="Intergrase catalytic core"/>
    <property type="match status" value="1"/>
</dbReference>
<keyword evidence="6" id="KW-1185">Reference proteome</keyword>
<organism evidence="5 6">
    <name type="scientific">Chryseobacterium piperi</name>
    <dbReference type="NCBI Taxonomy" id="558152"/>
    <lineage>
        <taxon>Bacteria</taxon>
        <taxon>Pseudomonadati</taxon>
        <taxon>Bacteroidota</taxon>
        <taxon>Flavobacteriia</taxon>
        <taxon>Flavobacteriales</taxon>
        <taxon>Weeksellaceae</taxon>
        <taxon>Chryseobacterium group</taxon>
        <taxon>Chryseobacterium</taxon>
    </lineage>
</organism>
<evidence type="ECO:0000256" key="1">
    <source>
        <dbReference type="ARBA" id="ARBA00008857"/>
    </source>
</evidence>
<sequence>MLETSYGLTFFLKSPKKKSDTVRYVYLRVTVDGTPKETSTKRRWDIQRWDQKLERATGTKEDAKAINFFLESLVTKISNYKTELINASQTITAAKIIDFVKGNNVAKAKVLEEFQKHNDEMDALVPKEFAKGTHTRFVTARSHVQEFIRFKYHREDLEFRELNYEFIKDYEFYLKTVRNCANNTTLKYISNLKKIVLRAIAKEIISKDPFVLFKGKKTKIKKKPLTKAELYRLENKQFSTERLSIVRDISVFQCYTGLAYIDVYQLKKEVIQEGDDGRLWIMSSRQKTKSTTNIPLLPEALKIIEKYKDHPTCISRGSVLPVKSNQKMNEYLKEIAILCKISGTLNTHRFRRTFASTVTLSNGVPIHVVKEMLGHHSVTQTEDYAITEQETISKEMIGLGERLFASDKLESSNDFSRILLRFENELRDLKQMQHSRSSQSFEEKIVQVEEILNQLKVYRA</sequence>
<dbReference type="CDD" id="cd01185">
    <property type="entry name" value="INTN1_C_like"/>
    <property type="match status" value="1"/>
</dbReference>
<evidence type="ECO:0000313" key="6">
    <source>
        <dbReference type="Proteomes" id="UP000028709"/>
    </source>
</evidence>
<dbReference type="PANTHER" id="PTHR30349:SF64">
    <property type="entry name" value="PROPHAGE INTEGRASE INTD-RELATED"/>
    <property type="match status" value="1"/>
</dbReference>
<evidence type="ECO:0000256" key="3">
    <source>
        <dbReference type="ARBA" id="ARBA00023172"/>
    </source>
</evidence>
<reference evidence="5 6" key="1">
    <citation type="submission" date="2014-07" db="EMBL/GenBank/DDBJ databases">
        <title>Genome of Chryseobacterium piperi CTM.</title>
        <authorList>
            <person name="Pipes S.E."/>
            <person name="Stropko S.J."/>
            <person name="Newman J.D."/>
        </authorList>
    </citation>
    <scope>NUCLEOTIDE SEQUENCE [LARGE SCALE GENOMIC DNA]</scope>
    <source>
        <strain evidence="5 6">CTM</strain>
    </source>
</reference>
<gene>
    <name evidence="5" type="ORF">IQ37_18225</name>
</gene>
<dbReference type="PROSITE" id="PS51898">
    <property type="entry name" value="TYR_RECOMBINASE"/>
    <property type="match status" value="1"/>
</dbReference>
<dbReference type="GO" id="GO:0015074">
    <property type="term" value="P:DNA integration"/>
    <property type="evidence" value="ECO:0007669"/>
    <property type="project" value="InterPro"/>
</dbReference>
<comment type="caution">
    <text evidence="5">The sequence shown here is derived from an EMBL/GenBank/DDBJ whole genome shotgun (WGS) entry which is preliminary data.</text>
</comment>
<comment type="similarity">
    <text evidence="1">Belongs to the 'phage' integrase family.</text>
</comment>
<dbReference type="OrthoDB" id="1098628at2"/>
<dbReference type="Pfam" id="PF13102">
    <property type="entry name" value="Phage_int_SAM_5"/>
    <property type="match status" value="1"/>
</dbReference>
<evidence type="ECO:0000259" key="4">
    <source>
        <dbReference type="PROSITE" id="PS51898"/>
    </source>
</evidence>
<dbReference type="GO" id="GO:0003677">
    <property type="term" value="F:DNA binding"/>
    <property type="evidence" value="ECO:0007669"/>
    <property type="project" value="UniProtKB-KW"/>
</dbReference>
<keyword evidence="3" id="KW-0233">DNA recombination</keyword>
<dbReference type="InterPro" id="IPR011010">
    <property type="entry name" value="DNA_brk_join_enz"/>
</dbReference>
<dbReference type="SUPFAM" id="SSF56349">
    <property type="entry name" value="DNA breaking-rejoining enzymes"/>
    <property type="match status" value="1"/>
</dbReference>
<dbReference type="AlphaFoldDB" id="A0A086AGN2"/>
<evidence type="ECO:0000313" key="5">
    <source>
        <dbReference type="EMBL" id="KFF15846.1"/>
    </source>
</evidence>
<dbReference type="KEGG" id="cpip:CJF12_06135"/>
<dbReference type="InterPro" id="IPR002104">
    <property type="entry name" value="Integrase_catalytic"/>
</dbReference>
<name>A0A086AGN2_9FLAO</name>
<accession>A0A086AGN2</accession>
<dbReference type="InterPro" id="IPR013762">
    <property type="entry name" value="Integrase-like_cat_sf"/>
</dbReference>
<dbReference type="GO" id="GO:0006310">
    <property type="term" value="P:DNA recombination"/>
    <property type="evidence" value="ECO:0007669"/>
    <property type="project" value="UniProtKB-KW"/>
</dbReference>
<proteinExistence type="inferred from homology"/>
<feature type="domain" description="Tyr recombinase" evidence="4">
    <location>
        <begin position="220"/>
        <end position="397"/>
    </location>
</feature>
<dbReference type="RefSeq" id="WP_034687668.1">
    <property type="nucleotide sequence ID" value="NZ_CP023049.2"/>
</dbReference>
<dbReference type="Pfam" id="PF17293">
    <property type="entry name" value="Arm-DNA-bind_5"/>
    <property type="match status" value="1"/>
</dbReference>
<dbReference type="InterPro" id="IPR035386">
    <property type="entry name" value="Arm-DNA-bind_5"/>
</dbReference>
<evidence type="ECO:0000256" key="2">
    <source>
        <dbReference type="ARBA" id="ARBA00023125"/>
    </source>
</evidence>
<dbReference type="Proteomes" id="UP000028709">
    <property type="component" value="Unassembled WGS sequence"/>
</dbReference>
<keyword evidence="2" id="KW-0238">DNA-binding</keyword>
<dbReference type="Pfam" id="PF00589">
    <property type="entry name" value="Phage_integrase"/>
    <property type="match status" value="1"/>
</dbReference>
<dbReference type="PANTHER" id="PTHR30349">
    <property type="entry name" value="PHAGE INTEGRASE-RELATED"/>
    <property type="match status" value="1"/>
</dbReference>